<feature type="transmembrane region" description="Helical" evidence="2">
    <location>
        <begin position="1641"/>
        <end position="1674"/>
    </location>
</feature>
<feature type="transmembrane region" description="Helical" evidence="2">
    <location>
        <begin position="162"/>
        <end position="180"/>
    </location>
</feature>
<feature type="transmembrane region" description="Helical" evidence="2">
    <location>
        <begin position="1703"/>
        <end position="1724"/>
    </location>
</feature>
<feature type="compositionally biased region" description="Acidic residues" evidence="1">
    <location>
        <begin position="2381"/>
        <end position="2394"/>
    </location>
</feature>
<name>A0A9P1FN55_9DINO</name>
<reference evidence="4 5" key="2">
    <citation type="submission" date="2024-05" db="EMBL/GenBank/DDBJ databases">
        <authorList>
            <person name="Chen Y."/>
            <person name="Shah S."/>
            <person name="Dougan E. K."/>
            <person name="Thang M."/>
            <person name="Chan C."/>
        </authorList>
    </citation>
    <scope>NUCLEOTIDE SEQUENCE [LARGE SCALE GENOMIC DNA]</scope>
</reference>
<feature type="transmembrane region" description="Helical" evidence="2">
    <location>
        <begin position="284"/>
        <end position="305"/>
    </location>
</feature>
<feature type="transmembrane region" description="Helical" evidence="2">
    <location>
        <begin position="1123"/>
        <end position="1150"/>
    </location>
</feature>
<evidence type="ECO:0000256" key="1">
    <source>
        <dbReference type="SAM" id="MobiDB-lite"/>
    </source>
</evidence>
<feature type="transmembrane region" description="Helical" evidence="2">
    <location>
        <begin position="1090"/>
        <end position="1111"/>
    </location>
</feature>
<sequence>MHLRLRRGQNSSEFTAELCLAADWLNDADAPRSTRFWLLAEISSTQTDEIQIIDNLSIPSKAFAVDWQNGRSALFVLAAAVLDSDPLYDTVSDFSGWPCAMSSAGPVLLGRVRCALDGPVKAAAGDVDVTEVPGSPSELDSPIRRRDQSQTWWIQRWTHRTFLCVAVIVAACLSGALVYALHDSSSYKSDSIFLVCFLIASNALAGAAAVFLWLIAPTQHLLLAARFLMLNWLGGLCSLFLLGFRPLVLVFEFLGLQYLAQDRLKSIWPALNSPRWGACLGRAFWLEFALLSFLLYLTLMILVVPRVNFDLIPVVAFTAQLLAALVFVMWVLGVATTLCRVVLMLRRAVQMARKEENSAAVQRLIACRRRSFWQGIGFLASLATTFSLFKVTDSEVFETPLDDPGHYWGLHIPSFSFAVAQCINSVVNVAGVILLSKAYRLFRLPGSARPPALSWTPSRFGCQVCPRSHLRHDSDTDTGMIKGSDWEAKTEELASRGISLSDILEFYSNLGFGIMPSFQPDVHTTNDVVRLGIIPRTSSAGSSYAEFVNNGKKVIPKKMVTHNWQNLFRDLLASVIADALGEHNFELIAKLLSDKEGVEVVEQILQVQERLQETYWICAFSVNQHASICGGNPNGDVDPVTKIPHPICTCNAPKFFNKDPPLNEHGESIKCEMNKFDDMMAFLARKDPNFTEVIAVDANLDLFGRAWCVAELFEAHRIGMAQNLMLRNTATLMTRQRTLQDIRVEDMKASRPEDVQQILAKIPDTKAFNEKLQELIFDGQVGLLAARKKADVLEQMEDLSYMAEHSFGADGSAAQADRRRDNLKSRLPLAPKRAHENAGISGGLGGVVPGAASHRNDAGTRRWTSKAAWLLIEVVHRRLDGCCLHALIHAGRNRLELPAWLNYWANTEPRPLPLIGRMARRPALFVLAPAVLDSDPLYDTVSEVFREFRRSAVSEKFGSLKFSCLTRSIKVAAAKAWERGWVELNLGQDLADVTTERNFRFTFARGEKVCALAGPVKAAVGDVDVTDVPGSPSELDSPIRSRDQSQTWWIQSWTHRTFLCVAVIVAACLSGALAYALYDSSSYKSDSIFLAGFLIASNALAGAAAVLLWLIATTQHLLLAARFLVNFDLIPVVAFTAQLLAALVFVMWVLGVATTLCRVVLMLRRTVQMARKEENSAAVQRLLACRPPALSWTPSRFGCQVCPRSHLRYDSDTDTGMIKGSDWEAKTEELACRGISLSDLLEFYSNLGVGIMPSFQPDVHTTNDVVRLGIIPRTSSACSSYAEFVNDGKKVIPKKMVTHNWQNLFRDLLASVIADALGEHNFELIAKLLSDKEGVEVVEQILQVQERLQETYWICAFSVNQHASICGGNPNGDVYPVTKIPHPICTCNAPKFFNKDPPLNEHGESIKCEMNKFDDMMAFLARKDPNFTEVIAVDANLDLFGRAWCVAELFEAHRIGMAQNLMLRNTATLMTRQRTLQDIRVEDMKASRPEDVQQILAKIPDTKAFNEKLQELIFDGQVGLLAARKKADVLEQMEDLSYVLKWARLSESTDGGALIWRRWICAALHSSAHGNAESLRSIKVAAAKVELNLGQDLADVTTERNFRFTFARGEKVCALDGPVKAAAGDVDVTDFLVVRGVNFDLILVVILSTAADLVMLVFVMWVLGVATTLCRVVLMLRRTLQMARKEENSTAVQRLIACRRRSFWQGIGFLASFATSVILFQVAFSEAFEFETPDDDPGHYWGLHIPSFSFAVAQCINSVVNVAGVILLSKAYRLFRLPGSARPPALAWTPSRFGCQVCPRSHLRHDSDTDTGMIKGSDWEAKTEELASRGISLSDILEFYSNLGFGIMPSFQPDVHTTNDVVRLGIIPRTSSAGSSYAEFVNNGKKVIPKKMVTHNWQNLFRDLLASVIADALGEHNFELIAKLLSDKEGVEVVEQILQVQERLQETYWICAFSVNQHASICGGNPNGDVDPVTKIPHPICTCNAPKFFNKDPPLNEHGESIKCEMNKFDDMMAFLARKDPNFTEVIAVDANLDLFGRAWCVAELFEAHRMGMAQNPMLRNTATLMTRQSTLQDIRVEDMKASRPEDVQQILEKIPDKKAFNEKLQELIFDGQVGLLAARKKADVLEQMEDLSYVLKWARLSESTDGGALIWRRWICATSHRNDAGTRRLLPGILVSADAKLDGEVKKAGTAVFFQKSLAAFLQNDSLRVLHPESGLVRGYLGNTECRRYDKYSQNRNCQGRVAEFWERALDELNQSQVRIDHTVIRRGEEGIDQYFIDYNLTKAFEEYKGRFPKEWSERQAMTFMIELYTSPVFMVSKSKCNFFASEDWGSWKFWFWWVDVFSLGAWGFFVGVVFFFIVAMKGLDKCLDCLGNLDRQSGEEPEEQGEPEEPPEEPEKPQDKWQRRVEKFCKCFCCFTHGLADALLGVFEAFVNKSNTSHRRDPKKPSRSRPSHMLRLGLGFFVLLSTAVYGAGITANMIQAKEVEGKCTTANTLKTACALDGPVKAAAGDVDVTDMARKEENSTAVQRLIACRRRSFWQGIGFLASFATSFSLFKVTFSEAFEFETPDDDPGHYWGLHIPSFSFAVAQCINSVVNVAGVILLSKAYRLFRLPGSARPPALSWTPSRFGCQVCPRSHLRHDSDTDTGMIKGSDWEAKTEELASRGISLSDILEFYSNLGFGIMPSFQPDVHTTNDVVRLGIIPRTSSAGSSYAEFVNNGKKVIPKKMVTHNWQNLFRDLLASVIADALGEHNFELIAKLLSDKEGVEVVEQILQVQERLQETYWICAFSVNQHASICGGNPNGDVDPVTKIPHPICTCNAPKFFNKDPPLNEHGESITCEMNKFDDMMAFLARKDPNFTEVIAVDANLDLFGRAWCVAELFEAHRMGMAQNLMLRNTATLMTRQSTLQDIRVEDMKASRPEDVQQILEKIPDKKAFNEKLQELIFDGQVGLLAARKKADVLEQMEDLSYVLKWARLSESTDGGALIWRRWICAALHSSAHGNAESLRCALDGPVKAAAGDVDVTDVPGSPSELDSPIRSRDQSQTWWIQRWTHRTFLCVAVIVAACLSGALVYALHDSSSYKSDSIFLVCCLIASNALAGAAAVLLWLIAPTQHLLLAARFLILNWLGGLCSLFLLRFRLVVLIFELLGLQYLAQDRLKSIWPALNSPRWGACLGRAFWLEFALLSFLYPTEFLVVPRVNFDLILVVILSTAALLVMLVFVMWVLGVATTLCRVVLMLRRTLQMARKEENSTAVQRLIACRRRSFWQGIGFLASFATSFSLFKVIFSEAFEFETPDDDPGHYWGLHIPSFSFAVAQCINSVVNVAGVILLSKAYRLFRLPGSARPPALSWTPSRFGCQVCPRSHLRHDSDTDTGMIKGSDWEAKTEELASRGISLSDLLEFYSNLGFGIMPSFQPDVHTTNDVVRLGIIPRTSSAGSSYAEFVNNGKKVIPKKMVTHNWQNLFRDLLASVIADALGEHNFELIAKLLSDKEGVEVVEQILQVQERLQETYWICAFSVNQHASICGGNPNGDVDPVTKIPHPICTCNAPKFFNKDPPLNEHGESIKCEMNKFDDMMAFLARKDPNLTEVIAVDANLDLFGRAWCVAELFEAHRMGMAQNLMLRNTATLMTRQSTLQDIRVEDMKASRPEDVQQILEKIPDKKAFNEKLQELIFDGQVGLLAARKKADVLEQMEDLSYVLKWARLSESTDGGALIWRRWICSSS</sequence>
<protein>
    <submittedName>
        <fullName evidence="3">Uncharacterized protein</fullName>
    </submittedName>
</protein>
<evidence type="ECO:0000313" key="5">
    <source>
        <dbReference type="Proteomes" id="UP001152797"/>
    </source>
</evidence>
<feature type="transmembrane region" description="Helical" evidence="2">
    <location>
        <begin position="3306"/>
        <end position="3330"/>
    </location>
</feature>
<evidence type="ECO:0000256" key="2">
    <source>
        <dbReference type="SAM" id="Phobius"/>
    </source>
</evidence>
<feature type="transmembrane region" description="Helical" evidence="2">
    <location>
        <begin position="3265"/>
        <end position="3286"/>
    </location>
</feature>
<keyword evidence="2" id="KW-0812">Transmembrane</keyword>
<dbReference type="EMBL" id="CAMXCT020000545">
    <property type="protein sequence ID" value="CAL1133587.1"/>
    <property type="molecule type" value="Genomic_DNA"/>
</dbReference>
<dbReference type="EMBL" id="CAMXCT030000545">
    <property type="protein sequence ID" value="CAL4767524.1"/>
    <property type="molecule type" value="Genomic_DNA"/>
</dbReference>
<feature type="transmembrane region" description="Helical" evidence="2">
    <location>
        <begin position="1058"/>
        <end position="1078"/>
    </location>
</feature>
<feature type="region of interest" description="Disordered" evidence="1">
    <location>
        <begin position="2379"/>
        <end position="2401"/>
    </location>
</feature>
<feature type="transmembrane region" description="Helical" evidence="2">
    <location>
        <begin position="3203"/>
        <end position="3236"/>
    </location>
</feature>
<evidence type="ECO:0000313" key="4">
    <source>
        <dbReference type="EMBL" id="CAL4767524.1"/>
    </source>
</evidence>
<organism evidence="3">
    <name type="scientific">Cladocopium goreaui</name>
    <dbReference type="NCBI Taxonomy" id="2562237"/>
    <lineage>
        <taxon>Eukaryota</taxon>
        <taxon>Sar</taxon>
        <taxon>Alveolata</taxon>
        <taxon>Dinophyceae</taxon>
        <taxon>Suessiales</taxon>
        <taxon>Symbiodiniaceae</taxon>
        <taxon>Cladocopium</taxon>
    </lineage>
</organism>
<feature type="transmembrane region" description="Helical" evidence="2">
    <location>
        <begin position="317"/>
        <end position="343"/>
    </location>
</feature>
<dbReference type="Proteomes" id="UP001152797">
    <property type="component" value="Unassembled WGS sequence"/>
</dbReference>
<proteinExistence type="predicted"/>
<evidence type="ECO:0000313" key="3">
    <source>
        <dbReference type="EMBL" id="CAI3980212.1"/>
    </source>
</evidence>
<feature type="transmembrane region" description="Helical" evidence="2">
    <location>
        <begin position="192"/>
        <end position="214"/>
    </location>
</feature>
<feature type="transmembrane region" description="Helical" evidence="2">
    <location>
        <begin position="2579"/>
        <end position="2603"/>
    </location>
</feature>
<keyword evidence="2" id="KW-0472">Membrane</keyword>
<feature type="transmembrane region" description="Helical" evidence="2">
    <location>
        <begin position="2538"/>
        <end position="2559"/>
    </location>
</feature>
<feature type="transmembrane region" description="Helical" evidence="2">
    <location>
        <begin position="3056"/>
        <end position="3074"/>
    </location>
</feature>
<feature type="transmembrane region" description="Helical" evidence="2">
    <location>
        <begin position="3121"/>
        <end position="3145"/>
    </location>
</feature>
<feature type="transmembrane region" description="Helical" evidence="2">
    <location>
        <begin position="2338"/>
        <end position="2360"/>
    </location>
</feature>
<feature type="transmembrane region" description="Helical" evidence="2">
    <location>
        <begin position="2410"/>
        <end position="2434"/>
    </location>
</feature>
<feature type="transmembrane region" description="Helical" evidence="2">
    <location>
        <begin position="2454"/>
        <end position="2473"/>
    </location>
</feature>
<keyword evidence="5" id="KW-1185">Reference proteome</keyword>
<feature type="transmembrane region" description="Helical" evidence="2">
    <location>
        <begin position="412"/>
        <end position="435"/>
    </location>
</feature>
<gene>
    <name evidence="3" type="ORF">C1SCF055_LOCUS8110</name>
</gene>
<dbReference type="EMBL" id="CAMXCT010000545">
    <property type="protein sequence ID" value="CAI3980212.1"/>
    <property type="molecule type" value="Genomic_DNA"/>
</dbReference>
<feature type="transmembrane region" description="Helical" evidence="2">
    <location>
        <begin position="221"/>
        <end position="241"/>
    </location>
</feature>
<reference evidence="3" key="1">
    <citation type="submission" date="2022-10" db="EMBL/GenBank/DDBJ databases">
        <authorList>
            <person name="Chen Y."/>
            <person name="Dougan E. K."/>
            <person name="Chan C."/>
            <person name="Rhodes N."/>
            <person name="Thang M."/>
        </authorList>
    </citation>
    <scope>NUCLEOTIDE SEQUENCE</scope>
</reference>
<comment type="caution">
    <text evidence="3">The sequence shown here is derived from an EMBL/GenBank/DDBJ whole genome shotgun (WGS) entry which is preliminary data.</text>
</comment>
<accession>A0A9P1FN55</accession>
<feature type="transmembrane region" description="Helical" evidence="2">
    <location>
        <begin position="3086"/>
        <end position="3109"/>
    </location>
</feature>
<keyword evidence="2" id="KW-1133">Transmembrane helix</keyword>